<dbReference type="RefSeq" id="WP_243913773.1">
    <property type="nucleotide sequence ID" value="NZ_JAAEDA010000003.1"/>
</dbReference>
<accession>A0ABT0AK29</accession>
<dbReference type="InterPro" id="IPR007119">
    <property type="entry name" value="Phage_tail_spike_N"/>
</dbReference>
<evidence type="ECO:0000259" key="1">
    <source>
        <dbReference type="Pfam" id="PF06605"/>
    </source>
</evidence>
<dbReference type="Pfam" id="PF06605">
    <property type="entry name" value="Prophage_tail"/>
    <property type="match status" value="1"/>
</dbReference>
<dbReference type="InterPro" id="IPR010572">
    <property type="entry name" value="Tail_dom"/>
</dbReference>
<dbReference type="NCBIfam" id="TIGR01665">
    <property type="entry name" value="put_anti_recept"/>
    <property type="match status" value="1"/>
</dbReference>
<gene>
    <name evidence="2" type="ORF">GYN19_02875</name>
</gene>
<name>A0ABT0AK29_9LACT</name>
<keyword evidence="3" id="KW-1185">Reference proteome</keyword>
<protein>
    <recommendedName>
        <fullName evidence="1">Tail spike domain-containing protein</fullName>
    </recommendedName>
</protein>
<organism evidence="2 3">
    <name type="scientific">Pseudolactococcus paracarnosus</name>
    <dbReference type="NCBI Taxonomy" id="2749962"/>
    <lineage>
        <taxon>Bacteria</taxon>
        <taxon>Bacillati</taxon>
        <taxon>Bacillota</taxon>
        <taxon>Bacilli</taxon>
        <taxon>Lactobacillales</taxon>
        <taxon>Streptococcaceae</taxon>
        <taxon>Pseudolactococcus</taxon>
    </lineage>
</organism>
<comment type="caution">
    <text evidence="2">The sequence shown here is derived from an EMBL/GenBank/DDBJ whole genome shotgun (WGS) entry which is preliminary data.</text>
</comment>
<dbReference type="Proteomes" id="UP001522462">
    <property type="component" value="Unassembled WGS sequence"/>
</dbReference>
<reference evidence="2 3" key="1">
    <citation type="journal article" date="2022" name="Microbiol. Res.">
        <title>Comparative genome analysis, predicted lifestyle and antimicrobial strategies of Lactococcus carnosus and Lactococcus paracarnosus isolated from meat.</title>
        <authorList>
            <person name="Werum V."/>
            <person name="Ehrmann M."/>
            <person name="Vogel R."/>
            <person name="Hilgarth M."/>
        </authorList>
    </citation>
    <scope>NUCLEOTIDE SEQUENCE [LARGE SCALE GENOMIC DNA]</scope>
    <source>
        <strain evidence="2 3">TMW21897</strain>
    </source>
</reference>
<dbReference type="EMBL" id="JAAEDA010000003">
    <property type="protein sequence ID" value="MCJ1976902.1"/>
    <property type="molecule type" value="Genomic_DNA"/>
</dbReference>
<sequence>MIISLHDSNLSRVCYIDNSLPDAMHYSDDSWNRYLQEATSTFDFKIYKTGSKYESFLNEKNYVSFSYGNSQYLFSIMRTEEDESSIKIYAENLNLELLNETKQPIDITTSNNLVWYLNVNYLIEGSGITIGINEVSDQTRKIKLESEQTGLARLISIANNFGAEIEFVTFLNPDGTLKSLVANFYKKYDGVNYQGVGRDRQDVILEYGRNIENITRTVDKTDIFNTIVPVGKDGVGIESIEQTEYDDKGNVEFYTKAGNRAIYAPISKQLYRAQLANDKDGWIQRYHTLDGTSDVRTLYTLGLNELRKHAYPAVTYDVKGFFDLNIGDTVRVFDNGFSPILLLKARVAQQTISFSNPSQNKTTFGNIQALENRLSKDITSRLAQLVEEATPYRFEIVSDNGMTFKNSTGSTTLTARVYKGSNIDEVSVDSFEWLIDGVKFGGTSKSQLVSASQVTGTEVVRYNAKIGDTVIGGLEVTIQDISDGTSPINLVIESSNGYQFKNNIINTTFTAILYQNNKEIDSDGTKFAYIWSKTNSDGTVDTAWNLAHQTSQKSITITNSDVWQRATFDCTAEPLN</sequence>
<evidence type="ECO:0000313" key="2">
    <source>
        <dbReference type="EMBL" id="MCJ1976902.1"/>
    </source>
</evidence>
<proteinExistence type="predicted"/>
<evidence type="ECO:0000313" key="3">
    <source>
        <dbReference type="Proteomes" id="UP001522462"/>
    </source>
</evidence>
<feature type="domain" description="Tail spike" evidence="1">
    <location>
        <begin position="107"/>
        <end position="368"/>
    </location>
</feature>